<dbReference type="RefSeq" id="WP_075629482.1">
    <property type="nucleotide sequence ID" value="NZ_FOAM01000008.1"/>
</dbReference>
<dbReference type="InterPro" id="IPR000944">
    <property type="entry name" value="Tscrpt_reg_Rrf2"/>
</dbReference>
<evidence type="ECO:0000313" key="2">
    <source>
        <dbReference type="Proteomes" id="UP000186364"/>
    </source>
</evidence>
<dbReference type="NCBIfam" id="TIGR00738">
    <property type="entry name" value="rrf2_super"/>
    <property type="match status" value="1"/>
</dbReference>
<reference evidence="1 2" key="1">
    <citation type="submission" date="2016-09" db="EMBL/GenBank/DDBJ databases">
        <title>Rhizobium sp. nov., a novel species isolated from the rice rhizosphere.</title>
        <authorList>
            <person name="Zhao J."/>
            <person name="Zhang X."/>
        </authorList>
    </citation>
    <scope>NUCLEOTIDE SEQUENCE [LARGE SCALE GENOMIC DNA]</scope>
    <source>
        <strain evidence="1 2">1.7048</strain>
    </source>
</reference>
<dbReference type="EMBL" id="MKIP01000058">
    <property type="protein sequence ID" value="OLP58277.1"/>
    <property type="molecule type" value="Genomic_DNA"/>
</dbReference>
<dbReference type="Gene3D" id="1.10.10.10">
    <property type="entry name" value="Winged helix-like DNA-binding domain superfamily/Winged helix DNA-binding domain"/>
    <property type="match status" value="1"/>
</dbReference>
<accession>A0A1Q9AS79</accession>
<gene>
    <name evidence="1" type="ORF">BJF93_06585</name>
</gene>
<dbReference type="SUPFAM" id="SSF46785">
    <property type="entry name" value="Winged helix' DNA-binding domain"/>
    <property type="match status" value="1"/>
</dbReference>
<sequence length="177" mass="18219">MKLGEGVEQAIHCVALLSGLEPGAVVSAAALAAFHGVSVSYLLKHLQALSSSTGLLETVPGPRGGYRLARPASAISLLDIVLALEGLAPAFRCAEIRQRGPDPLPGRYFAKPCGIAAAMLKAERAYRAELARVTIADVVAGLAAEDSDGAIAARGCAFLTLHQRRPGQGAAPALKET</sequence>
<proteinExistence type="predicted"/>
<dbReference type="InterPro" id="IPR036390">
    <property type="entry name" value="WH_DNA-bd_sf"/>
</dbReference>
<organism evidence="1 2">
    <name type="scientific">Xaviernesmea oryzae</name>
    <dbReference type="NCBI Taxonomy" id="464029"/>
    <lineage>
        <taxon>Bacteria</taxon>
        <taxon>Pseudomonadati</taxon>
        <taxon>Pseudomonadota</taxon>
        <taxon>Alphaproteobacteria</taxon>
        <taxon>Hyphomicrobiales</taxon>
        <taxon>Rhizobiaceae</taxon>
        <taxon>Rhizobium/Agrobacterium group</taxon>
        <taxon>Xaviernesmea</taxon>
    </lineage>
</organism>
<dbReference type="PROSITE" id="PS51197">
    <property type="entry name" value="HTH_RRF2_2"/>
    <property type="match status" value="1"/>
</dbReference>
<dbReference type="GO" id="GO:0005829">
    <property type="term" value="C:cytosol"/>
    <property type="evidence" value="ECO:0007669"/>
    <property type="project" value="TreeGrafter"/>
</dbReference>
<dbReference type="AlphaFoldDB" id="A0A1Q9AS79"/>
<dbReference type="GO" id="GO:0003700">
    <property type="term" value="F:DNA-binding transcription factor activity"/>
    <property type="evidence" value="ECO:0007669"/>
    <property type="project" value="TreeGrafter"/>
</dbReference>
<dbReference type="InterPro" id="IPR036388">
    <property type="entry name" value="WH-like_DNA-bd_sf"/>
</dbReference>
<dbReference type="Proteomes" id="UP000186364">
    <property type="component" value="Unassembled WGS sequence"/>
</dbReference>
<dbReference type="PANTHER" id="PTHR33221:SF13">
    <property type="entry name" value="TRANSCRIPTIONAL REGULATOR-RELATED"/>
    <property type="match status" value="1"/>
</dbReference>
<dbReference type="Pfam" id="PF02082">
    <property type="entry name" value="Rrf2"/>
    <property type="match status" value="1"/>
</dbReference>
<evidence type="ECO:0000313" key="1">
    <source>
        <dbReference type="EMBL" id="OLP58277.1"/>
    </source>
</evidence>
<keyword evidence="2" id="KW-1185">Reference proteome</keyword>
<dbReference type="PANTHER" id="PTHR33221">
    <property type="entry name" value="WINGED HELIX-TURN-HELIX TRANSCRIPTIONAL REGULATOR, RRF2 FAMILY"/>
    <property type="match status" value="1"/>
</dbReference>
<comment type="caution">
    <text evidence="1">The sequence shown here is derived from an EMBL/GenBank/DDBJ whole genome shotgun (WGS) entry which is preliminary data.</text>
</comment>
<dbReference type="OrthoDB" id="9808360at2"/>
<protein>
    <submittedName>
        <fullName evidence="1">Rrf2 family transcriptional regulator</fullName>
    </submittedName>
</protein>
<name>A0A1Q9AS79_9HYPH</name>